<reference evidence="1" key="1">
    <citation type="submission" date="2023-03" db="EMBL/GenBank/DDBJ databases">
        <title>Massive genome expansion in bonnet fungi (Mycena s.s.) driven by repeated elements and novel gene families across ecological guilds.</title>
        <authorList>
            <consortium name="Lawrence Berkeley National Laboratory"/>
            <person name="Harder C.B."/>
            <person name="Miyauchi S."/>
            <person name="Viragh M."/>
            <person name="Kuo A."/>
            <person name="Thoen E."/>
            <person name="Andreopoulos B."/>
            <person name="Lu D."/>
            <person name="Skrede I."/>
            <person name="Drula E."/>
            <person name="Henrissat B."/>
            <person name="Morin E."/>
            <person name="Kohler A."/>
            <person name="Barry K."/>
            <person name="LaButti K."/>
            <person name="Morin E."/>
            <person name="Salamov A."/>
            <person name="Lipzen A."/>
            <person name="Mereny Z."/>
            <person name="Hegedus B."/>
            <person name="Baldrian P."/>
            <person name="Stursova M."/>
            <person name="Weitz H."/>
            <person name="Taylor A."/>
            <person name="Grigoriev I.V."/>
            <person name="Nagy L.G."/>
            <person name="Martin F."/>
            <person name="Kauserud H."/>
        </authorList>
    </citation>
    <scope>NUCLEOTIDE SEQUENCE</scope>
    <source>
        <strain evidence="1">CBHHK188m</strain>
    </source>
</reference>
<accession>A0AAD7K473</accession>
<dbReference type="EMBL" id="JARJLG010000009">
    <property type="protein sequence ID" value="KAJ7777902.1"/>
    <property type="molecule type" value="Genomic_DNA"/>
</dbReference>
<comment type="caution">
    <text evidence="1">The sequence shown here is derived from an EMBL/GenBank/DDBJ whole genome shotgun (WGS) entry which is preliminary data.</text>
</comment>
<sequence>SSDLIPRSSDLVDFHTHKTILAFFSASGGTEGDDIRDGKLVVQLSEPSNMLHKLLLLCYPQAVTEGVLANLDGICLAYHAADKYQIPGARDVIQALLPKFAKEEPHRVYAIACHL</sequence>
<name>A0AAD7K473_9AGAR</name>
<dbReference type="Proteomes" id="UP001215280">
    <property type="component" value="Unassembled WGS sequence"/>
</dbReference>
<evidence type="ECO:0008006" key="3">
    <source>
        <dbReference type="Google" id="ProtNLM"/>
    </source>
</evidence>
<feature type="non-terminal residue" evidence="1">
    <location>
        <position position="1"/>
    </location>
</feature>
<keyword evidence="2" id="KW-1185">Reference proteome</keyword>
<dbReference type="AlphaFoldDB" id="A0AAD7K473"/>
<feature type="non-terminal residue" evidence="1">
    <location>
        <position position="115"/>
    </location>
</feature>
<gene>
    <name evidence="1" type="ORF">DFH07DRAFT_688106</name>
</gene>
<organism evidence="1 2">
    <name type="scientific">Mycena maculata</name>
    <dbReference type="NCBI Taxonomy" id="230809"/>
    <lineage>
        <taxon>Eukaryota</taxon>
        <taxon>Fungi</taxon>
        <taxon>Dikarya</taxon>
        <taxon>Basidiomycota</taxon>
        <taxon>Agaricomycotina</taxon>
        <taxon>Agaricomycetes</taxon>
        <taxon>Agaricomycetidae</taxon>
        <taxon>Agaricales</taxon>
        <taxon>Marasmiineae</taxon>
        <taxon>Mycenaceae</taxon>
        <taxon>Mycena</taxon>
    </lineage>
</organism>
<evidence type="ECO:0000313" key="2">
    <source>
        <dbReference type="Proteomes" id="UP001215280"/>
    </source>
</evidence>
<proteinExistence type="predicted"/>
<evidence type="ECO:0000313" key="1">
    <source>
        <dbReference type="EMBL" id="KAJ7777902.1"/>
    </source>
</evidence>
<protein>
    <recommendedName>
        <fullName evidence="3">BTB domain-containing protein</fullName>
    </recommendedName>
</protein>